<keyword evidence="6 8" id="KW-1133">Transmembrane helix</keyword>
<evidence type="ECO:0000256" key="1">
    <source>
        <dbReference type="ARBA" id="ARBA00004651"/>
    </source>
</evidence>
<proteinExistence type="inferred from homology"/>
<evidence type="ECO:0000256" key="4">
    <source>
        <dbReference type="ARBA" id="ARBA00022692"/>
    </source>
</evidence>
<comment type="subcellular location">
    <subcellularLocation>
        <location evidence="1">Cell membrane</location>
        <topology evidence="1">Multi-pass membrane protein</topology>
    </subcellularLocation>
</comment>
<dbReference type="GO" id="GO:0005886">
    <property type="term" value="C:plasma membrane"/>
    <property type="evidence" value="ECO:0007669"/>
    <property type="project" value="UniProtKB-SubCell"/>
</dbReference>
<keyword evidence="3" id="KW-1003">Cell membrane</keyword>
<dbReference type="Pfam" id="PF04093">
    <property type="entry name" value="MreD"/>
    <property type="match status" value="1"/>
</dbReference>
<comment type="caution">
    <text evidence="9">The sequence shown here is derived from an EMBL/GenBank/DDBJ whole genome shotgun (WGS) entry which is preliminary data.</text>
</comment>
<dbReference type="InterPro" id="IPR007227">
    <property type="entry name" value="Cell_shape_determining_MreD"/>
</dbReference>
<sequence length="163" mass="17748">MPIPVFLLLLGVALLLQTTILEQVAVIGVKPDLVMLLTILNSFLLGTREGAFLGFAGGIIEDLFAGSYVGLNALSNMAAGYLAGAVGVRLNREHTPVAVGVTFVSAMVGLIVHYLLSLFLGIYIPVFFALFRVAFPTAFYTALLVPLFFKRLLHFTQVYRREL</sequence>
<keyword evidence="7 8" id="KW-0472">Membrane</keyword>
<evidence type="ECO:0000256" key="6">
    <source>
        <dbReference type="ARBA" id="ARBA00022989"/>
    </source>
</evidence>
<accession>A0A101HTP6</accession>
<dbReference type="GO" id="GO:0008360">
    <property type="term" value="P:regulation of cell shape"/>
    <property type="evidence" value="ECO:0007669"/>
    <property type="project" value="UniProtKB-KW"/>
</dbReference>
<dbReference type="EMBL" id="LGGS01000076">
    <property type="protein sequence ID" value="KUK82654.1"/>
    <property type="molecule type" value="Genomic_DNA"/>
</dbReference>
<dbReference type="AlphaFoldDB" id="A0A101HTP6"/>
<reference evidence="10" key="1">
    <citation type="journal article" date="2015" name="MBio">
        <title>Genome-Resolved Metagenomic Analysis Reveals Roles for Candidate Phyla and Other Microbial Community Members in Biogeochemical Transformations in Oil Reservoirs.</title>
        <authorList>
            <person name="Hu P."/>
            <person name="Tom L."/>
            <person name="Singh A."/>
            <person name="Thomas B.C."/>
            <person name="Baker B.J."/>
            <person name="Piceno Y.M."/>
            <person name="Andersen G.L."/>
            <person name="Banfield J.F."/>
        </authorList>
    </citation>
    <scope>NUCLEOTIDE SEQUENCE [LARGE SCALE GENOMIC DNA]</scope>
</reference>
<evidence type="ECO:0000256" key="3">
    <source>
        <dbReference type="ARBA" id="ARBA00022475"/>
    </source>
</evidence>
<evidence type="ECO:0000256" key="2">
    <source>
        <dbReference type="ARBA" id="ARBA00007776"/>
    </source>
</evidence>
<dbReference type="Gene3D" id="1.10.1760.20">
    <property type="match status" value="1"/>
</dbReference>
<evidence type="ECO:0000313" key="10">
    <source>
        <dbReference type="Proteomes" id="UP000054705"/>
    </source>
</evidence>
<gene>
    <name evidence="9" type="ORF">XD97_0379</name>
</gene>
<name>A0A101HTP6_9FIRM</name>
<dbReference type="NCBIfam" id="TIGR03426">
    <property type="entry name" value="shape_MreD"/>
    <property type="match status" value="1"/>
</dbReference>
<organism evidence="9 10">
    <name type="scientific">Pelotomaculum thermopropionicum</name>
    <dbReference type="NCBI Taxonomy" id="110500"/>
    <lineage>
        <taxon>Bacteria</taxon>
        <taxon>Bacillati</taxon>
        <taxon>Bacillota</taxon>
        <taxon>Clostridia</taxon>
        <taxon>Eubacteriales</taxon>
        <taxon>Desulfotomaculaceae</taxon>
        <taxon>Pelotomaculum</taxon>
    </lineage>
</organism>
<evidence type="ECO:0000256" key="5">
    <source>
        <dbReference type="ARBA" id="ARBA00022960"/>
    </source>
</evidence>
<dbReference type="Proteomes" id="UP000054705">
    <property type="component" value="Unassembled WGS sequence"/>
</dbReference>
<keyword evidence="4 8" id="KW-0812">Transmembrane</keyword>
<evidence type="ECO:0000313" key="9">
    <source>
        <dbReference type="EMBL" id="KUK82654.1"/>
    </source>
</evidence>
<evidence type="ECO:0000256" key="8">
    <source>
        <dbReference type="SAM" id="Phobius"/>
    </source>
</evidence>
<feature type="transmembrane region" description="Helical" evidence="8">
    <location>
        <begin position="95"/>
        <end position="116"/>
    </location>
</feature>
<comment type="similarity">
    <text evidence="2">Belongs to the MreD family.</text>
</comment>
<protein>
    <submittedName>
        <fullName evidence="9">Cell shape-determining protein</fullName>
    </submittedName>
</protein>
<keyword evidence="5" id="KW-0133">Cell shape</keyword>
<evidence type="ECO:0000256" key="7">
    <source>
        <dbReference type="ARBA" id="ARBA00023136"/>
    </source>
</evidence>
<feature type="transmembrane region" description="Helical" evidence="8">
    <location>
        <begin position="122"/>
        <end position="149"/>
    </location>
</feature>